<protein>
    <submittedName>
        <fullName evidence="2">Amino acid adenylation domain-containing protein</fullName>
    </submittedName>
</protein>
<dbReference type="InterPro" id="IPR042099">
    <property type="entry name" value="ANL_N_sf"/>
</dbReference>
<name>A0A418XR89_9BURK</name>
<dbReference type="OrthoDB" id="5480912at2"/>
<sequence>MLVNGIDHARLSGAESVLEMICAAARTHADRIAVTCGTRSISYADMMAAANANAVRLAACGVAPRDMVLCALSTGVELPLAWLSVMIAGAVIVPIDARWPAMRLQAVVAATGARLAIGDGADNAALAATGLQLYGIDVELPVGQADAGVAPPTGADLLYGFFTSGSTGTPKCALNHHAGLVNRFSYMTRRFGQGHVVYQNSAPLFDSSIWQMLWPLTGGSVSVLPERRDHWDIDTVVADISRHGISMTDFVPTLFKLLVRALENGSVAPVRLASLRNVLIGGEEIDPASVHTFRRLMPRCRIINTYGHTEASIGMVFHEVRDEDGEHIPLGRPIDNTYVRIVDADMKTMPEGEFGEMAVAGICVGAGYLNMPELSARAFVPNPFRDLPGELVYRTGDIGRVRADGMLEYGGRTDDQVKVRGVRIELGEVSLAMKACFPQVQDAMAVVVPNSGATPAWRWPTRHRLRSTCASCGGTCRGTCR</sequence>
<gene>
    <name evidence="2" type="ORF">D3872_15165</name>
</gene>
<reference evidence="2 3" key="1">
    <citation type="submission" date="2018-09" db="EMBL/GenBank/DDBJ databases">
        <authorList>
            <person name="Zhu H."/>
        </authorList>
    </citation>
    <scope>NUCLEOTIDE SEQUENCE [LARGE SCALE GENOMIC DNA]</scope>
    <source>
        <strain evidence="2 3">K1S02-61</strain>
    </source>
</reference>
<dbReference type="InterPro" id="IPR045851">
    <property type="entry name" value="AMP-bd_C_sf"/>
</dbReference>
<dbReference type="InterPro" id="IPR000873">
    <property type="entry name" value="AMP-dep_synth/lig_dom"/>
</dbReference>
<dbReference type="GO" id="GO:0005737">
    <property type="term" value="C:cytoplasm"/>
    <property type="evidence" value="ECO:0007669"/>
    <property type="project" value="TreeGrafter"/>
</dbReference>
<dbReference type="NCBIfam" id="TIGR01733">
    <property type="entry name" value="AA-adenyl-dom"/>
    <property type="match status" value="1"/>
</dbReference>
<dbReference type="RefSeq" id="WP_119811585.1">
    <property type="nucleotide sequence ID" value="NZ_QYUP01000121.1"/>
</dbReference>
<dbReference type="InterPro" id="IPR010071">
    <property type="entry name" value="AA_adenyl_dom"/>
</dbReference>
<accession>A0A418XR89</accession>
<dbReference type="Gene3D" id="3.30.300.30">
    <property type="match status" value="1"/>
</dbReference>
<evidence type="ECO:0000259" key="1">
    <source>
        <dbReference type="Pfam" id="PF00501"/>
    </source>
</evidence>
<dbReference type="GO" id="GO:0044550">
    <property type="term" value="P:secondary metabolite biosynthetic process"/>
    <property type="evidence" value="ECO:0007669"/>
    <property type="project" value="TreeGrafter"/>
</dbReference>
<dbReference type="GO" id="GO:0043041">
    <property type="term" value="P:amino acid activation for nonribosomal peptide biosynthetic process"/>
    <property type="evidence" value="ECO:0007669"/>
    <property type="project" value="TreeGrafter"/>
</dbReference>
<dbReference type="Proteomes" id="UP000284006">
    <property type="component" value="Unassembled WGS sequence"/>
</dbReference>
<feature type="domain" description="AMP-dependent synthetase/ligase" evidence="1">
    <location>
        <begin position="24"/>
        <end position="369"/>
    </location>
</feature>
<keyword evidence="3" id="KW-1185">Reference proteome</keyword>
<organism evidence="2 3">
    <name type="scientific">Massilia cavernae</name>
    <dbReference type="NCBI Taxonomy" id="2320864"/>
    <lineage>
        <taxon>Bacteria</taxon>
        <taxon>Pseudomonadati</taxon>
        <taxon>Pseudomonadota</taxon>
        <taxon>Betaproteobacteria</taxon>
        <taxon>Burkholderiales</taxon>
        <taxon>Oxalobacteraceae</taxon>
        <taxon>Telluria group</taxon>
        <taxon>Massilia</taxon>
    </lineage>
</organism>
<evidence type="ECO:0000313" key="3">
    <source>
        <dbReference type="Proteomes" id="UP000284006"/>
    </source>
</evidence>
<dbReference type="GO" id="GO:0031177">
    <property type="term" value="F:phosphopantetheine binding"/>
    <property type="evidence" value="ECO:0007669"/>
    <property type="project" value="TreeGrafter"/>
</dbReference>
<dbReference type="EMBL" id="QYUP01000121">
    <property type="protein sequence ID" value="RJG15049.1"/>
    <property type="molecule type" value="Genomic_DNA"/>
</dbReference>
<dbReference type="Gene3D" id="3.40.50.12780">
    <property type="entry name" value="N-terminal domain of ligase-like"/>
    <property type="match status" value="1"/>
</dbReference>
<dbReference type="PANTHER" id="PTHR45527">
    <property type="entry name" value="NONRIBOSOMAL PEPTIDE SYNTHETASE"/>
    <property type="match status" value="1"/>
</dbReference>
<dbReference type="SUPFAM" id="SSF56801">
    <property type="entry name" value="Acetyl-CoA synthetase-like"/>
    <property type="match status" value="1"/>
</dbReference>
<dbReference type="Pfam" id="PF00501">
    <property type="entry name" value="AMP-binding"/>
    <property type="match status" value="1"/>
</dbReference>
<evidence type="ECO:0000313" key="2">
    <source>
        <dbReference type="EMBL" id="RJG15049.1"/>
    </source>
</evidence>
<dbReference type="AlphaFoldDB" id="A0A418XR89"/>
<dbReference type="PANTHER" id="PTHR45527:SF1">
    <property type="entry name" value="FATTY ACID SYNTHASE"/>
    <property type="match status" value="1"/>
</dbReference>
<proteinExistence type="predicted"/>
<comment type="caution">
    <text evidence="2">The sequence shown here is derived from an EMBL/GenBank/DDBJ whole genome shotgun (WGS) entry which is preliminary data.</text>
</comment>